<dbReference type="STRING" id="873513.HMPREF6485_0786"/>
<comment type="caution">
    <text evidence="1">The sequence shown here is derived from an EMBL/GenBank/DDBJ whole genome shotgun (WGS) entry which is preliminary data.</text>
</comment>
<dbReference type="InterPro" id="IPR029062">
    <property type="entry name" value="Class_I_gatase-like"/>
</dbReference>
<dbReference type="Gene3D" id="3.40.50.880">
    <property type="match status" value="1"/>
</dbReference>
<dbReference type="PANTHER" id="PTHR10443:SF12">
    <property type="entry name" value="DIPEPTIDASE"/>
    <property type="match status" value="1"/>
</dbReference>
<evidence type="ECO:0000313" key="2">
    <source>
        <dbReference type="Proteomes" id="UP000003112"/>
    </source>
</evidence>
<accession>E6K5E4</accession>
<keyword evidence="1" id="KW-0808">Transferase</keyword>
<dbReference type="CDD" id="cd01745">
    <property type="entry name" value="GATase1_2"/>
    <property type="match status" value="1"/>
</dbReference>
<sequence>MNHFDFRSHVDQVYATFPEAHHRPLIGLTANHSDLDATLRDRYYKQIVAAGGTPVIIPPVADKEVIVNTLEQLDGLILTGGADYNPLWMGEEPSTHLHGINRERDLAELLTARLAFNRQTPTLGICRGIQTLAIALGGKVAQDIQEAASPGTVIIKHAQDADRSEPTHSVRIADGSILSGIYEGETIHVNSFHHQAVAQPGPHFRITATAPDGTVEAIESTEHKAVMGVQWHPEWLEEEGRRLFKWLVDCAGNFHVAKELHKRVLTLDTHCDTPMFFPQGVLFDRRDPRILVDLHKMTEGRQDAVTMVAYLPQPKIGETFSSKIDLKGIRDHNPELLARYPGLGEETPRINPTQYADLIFDKIESIVQKNSRYLSIARTPADLYNDKRNGRKSIMLGIENGLAIERELANLKHFAQRGVVYITLCHNGDNDICDSARGCNTHDGVSSFGEKVIREMNDLGIMVDLSHGGEKSFYDALDISRVPIVCSHSNCKALCDVPRNLTDDQLRALAAKGGVAHTTLYGGFLRKDGEASVLDAVDHLEHAIRIMGIDHVGIGTDFDGDGGVRGMADSSELINFTIRLLRRKYSERDIEKIWGGNWLRVMAQVQNNRKA</sequence>
<dbReference type="PROSITE" id="PS51273">
    <property type="entry name" value="GATASE_TYPE_1"/>
    <property type="match status" value="1"/>
</dbReference>
<organism evidence="1 2">
    <name type="scientific">Segatella buccae ATCC 33574</name>
    <dbReference type="NCBI Taxonomy" id="873513"/>
    <lineage>
        <taxon>Bacteria</taxon>
        <taxon>Pseudomonadati</taxon>
        <taxon>Bacteroidota</taxon>
        <taxon>Bacteroidia</taxon>
        <taxon>Bacteroidales</taxon>
        <taxon>Prevotellaceae</taxon>
        <taxon>Segatella</taxon>
    </lineage>
</organism>
<reference evidence="1 2" key="1">
    <citation type="submission" date="2010-10" db="EMBL/GenBank/DDBJ databases">
        <authorList>
            <person name="Muzny D."/>
            <person name="Qin X."/>
            <person name="Deng J."/>
            <person name="Jiang H."/>
            <person name="Liu Y."/>
            <person name="Qu J."/>
            <person name="Song X.-Z."/>
            <person name="Zhang L."/>
            <person name="Thornton R."/>
            <person name="Coyle M."/>
            <person name="Francisco L."/>
            <person name="Jackson L."/>
            <person name="Javaid M."/>
            <person name="Korchina V."/>
            <person name="Kovar C."/>
            <person name="Mata R."/>
            <person name="Mathew T."/>
            <person name="Ngo R."/>
            <person name="Nguyen L."/>
            <person name="Nguyen N."/>
            <person name="Okwuonu G."/>
            <person name="Ongeri F."/>
            <person name="Pham C."/>
            <person name="Simmons D."/>
            <person name="Wilczek-Boney K."/>
            <person name="Hale W."/>
            <person name="Jakkamsetti A."/>
            <person name="Pham P."/>
            <person name="Ruth R."/>
            <person name="San Lucas F."/>
            <person name="Warren J."/>
            <person name="Zhang J."/>
            <person name="Zhao Z."/>
            <person name="Zhou C."/>
            <person name="Zhu D."/>
            <person name="Lee S."/>
            <person name="Bess C."/>
            <person name="Blankenburg K."/>
            <person name="Forbes L."/>
            <person name="Fu Q."/>
            <person name="Gubbala S."/>
            <person name="Hirani K."/>
            <person name="Jayaseelan J.C."/>
            <person name="Lara F."/>
            <person name="Munidasa M."/>
            <person name="Palculict T."/>
            <person name="Patil S."/>
            <person name="Pu L.-L."/>
            <person name="Saada N."/>
            <person name="Tang L."/>
            <person name="Weissenberger G."/>
            <person name="Zhu Y."/>
            <person name="Hemphill L."/>
            <person name="Shang Y."/>
            <person name="Youmans B."/>
            <person name="Ayvaz T."/>
            <person name="Ross M."/>
            <person name="Santibanez J."/>
            <person name="Aqrawi P."/>
            <person name="Gross S."/>
            <person name="Joshi V."/>
            <person name="Fowler G."/>
            <person name="Nazareth L."/>
            <person name="Reid J."/>
            <person name="Worley K."/>
            <person name="Petrosino J."/>
            <person name="Highlander S."/>
            <person name="Gibbs R."/>
        </authorList>
    </citation>
    <scope>NUCLEOTIDE SEQUENCE [LARGE SCALE GENOMIC DNA]</scope>
    <source>
        <strain evidence="1 2">ATCC 33574</strain>
    </source>
</reference>
<name>E6K5E4_9BACT</name>
<dbReference type="Gene3D" id="3.20.20.140">
    <property type="entry name" value="Metal-dependent hydrolases"/>
    <property type="match status" value="1"/>
</dbReference>
<dbReference type="AlphaFoldDB" id="E6K5E4"/>
<dbReference type="InterPro" id="IPR011697">
    <property type="entry name" value="Peptidase_C26"/>
</dbReference>
<dbReference type="InterPro" id="IPR008257">
    <property type="entry name" value="Pept_M19"/>
</dbReference>
<dbReference type="EC" id="2.6.-.-" evidence="1"/>
<keyword evidence="2" id="KW-1185">Reference proteome</keyword>
<dbReference type="HOGENOM" id="CLU_466806_0_0_10"/>
<evidence type="ECO:0000313" key="1">
    <source>
        <dbReference type="EMBL" id="EFU31070.1"/>
    </source>
</evidence>
<dbReference type="InterPro" id="IPR032466">
    <property type="entry name" value="Metal_Hydrolase"/>
</dbReference>
<dbReference type="CDD" id="cd01301">
    <property type="entry name" value="rDP_like"/>
    <property type="match status" value="1"/>
</dbReference>
<gene>
    <name evidence="1" type="primary">pdxT</name>
    <name evidence="1" type="ORF">HMPREF6485_0786</name>
</gene>
<dbReference type="eggNOG" id="COG2355">
    <property type="taxonomic scope" value="Bacteria"/>
</dbReference>
<dbReference type="PANTHER" id="PTHR10443">
    <property type="entry name" value="MICROSOMAL DIPEPTIDASE"/>
    <property type="match status" value="1"/>
</dbReference>
<proteinExistence type="predicted"/>
<dbReference type="EMBL" id="AEPD01000017">
    <property type="protein sequence ID" value="EFU31070.1"/>
    <property type="molecule type" value="Genomic_DNA"/>
</dbReference>
<dbReference type="Pfam" id="PF07722">
    <property type="entry name" value="Peptidase_C26"/>
    <property type="match status" value="1"/>
</dbReference>
<dbReference type="Pfam" id="PF01244">
    <property type="entry name" value="Peptidase_M19"/>
    <property type="match status" value="1"/>
</dbReference>
<dbReference type="SUPFAM" id="SSF52317">
    <property type="entry name" value="Class I glutamine amidotransferase-like"/>
    <property type="match status" value="1"/>
</dbReference>
<dbReference type="PROSITE" id="PS51365">
    <property type="entry name" value="RENAL_DIPEPTIDASE_2"/>
    <property type="match status" value="1"/>
</dbReference>
<dbReference type="GO" id="GO:0016740">
    <property type="term" value="F:transferase activity"/>
    <property type="evidence" value="ECO:0007669"/>
    <property type="project" value="UniProtKB-KW"/>
</dbReference>
<dbReference type="SUPFAM" id="SSF51556">
    <property type="entry name" value="Metallo-dependent hydrolases"/>
    <property type="match status" value="1"/>
</dbReference>
<dbReference type="eggNOG" id="COG2071">
    <property type="taxonomic scope" value="Bacteria"/>
</dbReference>
<dbReference type="RefSeq" id="WP_004344704.1">
    <property type="nucleotide sequence ID" value="NZ_GL586311.1"/>
</dbReference>
<dbReference type="GO" id="GO:0070573">
    <property type="term" value="F:metallodipeptidase activity"/>
    <property type="evidence" value="ECO:0007669"/>
    <property type="project" value="InterPro"/>
</dbReference>
<dbReference type="Proteomes" id="UP000003112">
    <property type="component" value="Unassembled WGS sequence"/>
</dbReference>
<dbReference type="GeneID" id="93535675"/>
<dbReference type="GO" id="GO:0006508">
    <property type="term" value="P:proteolysis"/>
    <property type="evidence" value="ECO:0007669"/>
    <property type="project" value="InterPro"/>
</dbReference>
<protein>
    <submittedName>
        <fullName evidence="1">Renal dipeptidase family protein</fullName>
        <ecNumber evidence="1">2.6.-.-</ecNumber>
    </submittedName>
</protein>